<accession>A0A7J5ZNS4</accession>
<protein>
    <recommendedName>
        <fullName evidence="9">Endonuclease/exonuclease/phosphatase domain-containing protein</fullName>
    </recommendedName>
</protein>
<evidence type="ECO:0000256" key="7">
    <source>
        <dbReference type="PIRSR" id="PIRSR000988-1"/>
    </source>
</evidence>
<evidence type="ECO:0000256" key="2">
    <source>
        <dbReference type="ARBA" id="ARBA00022722"/>
    </source>
</evidence>
<organism evidence="10 11">
    <name type="scientific">Ameiurus melas</name>
    <name type="common">Black bullhead</name>
    <name type="synonym">Silurus melas</name>
    <dbReference type="NCBI Taxonomy" id="219545"/>
    <lineage>
        <taxon>Eukaryota</taxon>
        <taxon>Metazoa</taxon>
        <taxon>Chordata</taxon>
        <taxon>Craniata</taxon>
        <taxon>Vertebrata</taxon>
        <taxon>Euteleostomi</taxon>
        <taxon>Actinopterygii</taxon>
        <taxon>Neopterygii</taxon>
        <taxon>Teleostei</taxon>
        <taxon>Ostariophysi</taxon>
        <taxon>Siluriformes</taxon>
        <taxon>Ictaluridae</taxon>
        <taxon>Ameiurus</taxon>
    </lineage>
</organism>
<keyword evidence="11" id="KW-1185">Reference proteome</keyword>
<evidence type="ECO:0000259" key="9">
    <source>
        <dbReference type="Pfam" id="PF03372"/>
    </source>
</evidence>
<dbReference type="PANTHER" id="PTHR11371:SF11">
    <property type="entry name" value="DEOXYRIBONUCLEASE"/>
    <property type="match status" value="1"/>
</dbReference>
<keyword evidence="3" id="KW-0732">Signal</keyword>
<feature type="domain" description="Endonuclease/exonuclease/phosphatase" evidence="9">
    <location>
        <begin position="25"/>
        <end position="276"/>
    </location>
</feature>
<dbReference type="GO" id="GO:0006308">
    <property type="term" value="P:DNA catabolic process"/>
    <property type="evidence" value="ECO:0007669"/>
    <property type="project" value="InterPro"/>
</dbReference>
<reference evidence="10 11" key="1">
    <citation type="submission" date="2020-02" db="EMBL/GenBank/DDBJ databases">
        <title>A chromosome-scale genome assembly of the black bullhead catfish (Ameiurus melas).</title>
        <authorList>
            <person name="Wen M."/>
            <person name="Zham M."/>
            <person name="Cabau C."/>
            <person name="Klopp C."/>
            <person name="Donnadieu C."/>
            <person name="Roques C."/>
            <person name="Bouchez O."/>
            <person name="Lampietro C."/>
            <person name="Jouanno E."/>
            <person name="Herpin A."/>
            <person name="Louis A."/>
            <person name="Berthelot C."/>
            <person name="Parey E."/>
            <person name="Roest-Crollius H."/>
            <person name="Braasch I."/>
            <person name="Postlethwait J."/>
            <person name="Robinson-Rechavi M."/>
            <person name="Echchiki A."/>
            <person name="Begum T."/>
            <person name="Montfort J."/>
            <person name="Schartl M."/>
            <person name="Bobe J."/>
            <person name="Guiguen Y."/>
        </authorList>
    </citation>
    <scope>NUCLEOTIDE SEQUENCE [LARGE SCALE GENOMIC DNA]</scope>
    <source>
        <strain evidence="10">M_S1</strain>
        <tissue evidence="10">Blood</tissue>
    </source>
</reference>
<dbReference type="SUPFAM" id="SSF56219">
    <property type="entry name" value="DNase I-like"/>
    <property type="match status" value="1"/>
</dbReference>
<evidence type="ECO:0000256" key="1">
    <source>
        <dbReference type="ARBA" id="ARBA00007359"/>
    </source>
</evidence>
<dbReference type="PRINTS" id="PR00130">
    <property type="entry name" value="DNASEI"/>
</dbReference>
<feature type="active site" evidence="7">
    <location>
        <position position="157"/>
    </location>
</feature>
<name>A0A7J5ZNS4_AMEME</name>
<sequence>MRSLLLICIVGIGFLTTVLSLKICAFNVQSFGEAKANNKRVMGILTKIISRCDLSLIQEVRDSKGKAVPALLKNLNRFEKFNVYTHLESQRLGKNAYKEQYVYIYRKDVLQVQEQVYYHELKQVEFSESETFSREPFIIRIHSPTTFVKNFIIIGHHSCPRKAMNEMEELFEVFQVVRNKWKTENVMLLGDLNADCGYVTIKGLKKLRLRNDPKFLWLITDEQDTTVRDKTHCAYDRIIVHGKTLISGIVPGSAQPFNFKREFSLSEQEALEVSDHYPVEVDLNMNVQLFLVLKEDVLVLGAQLHAFETTAQIKFYSTNEEKTGSDCETKK</sequence>
<gene>
    <name evidence="10" type="ORF">AMELA_G00261810</name>
</gene>
<feature type="active site" evidence="7">
    <location>
        <position position="99"/>
    </location>
</feature>
<evidence type="ECO:0000313" key="11">
    <source>
        <dbReference type="Proteomes" id="UP000593565"/>
    </source>
</evidence>
<dbReference type="InterPro" id="IPR016202">
    <property type="entry name" value="DNase_I"/>
</dbReference>
<comment type="similarity">
    <text evidence="1">Belongs to the DNase I family.</text>
</comment>
<feature type="disulfide bond" description="Essential for enzymatic activity" evidence="8">
    <location>
        <begin position="196"/>
        <end position="233"/>
    </location>
</feature>
<keyword evidence="6 8" id="KW-1015">Disulfide bond</keyword>
<dbReference type="InterPro" id="IPR036691">
    <property type="entry name" value="Endo/exonu/phosph_ase_sf"/>
</dbReference>
<evidence type="ECO:0000256" key="4">
    <source>
        <dbReference type="ARBA" id="ARBA00022759"/>
    </source>
</evidence>
<keyword evidence="4" id="KW-0255">Endonuclease</keyword>
<evidence type="ECO:0000256" key="3">
    <source>
        <dbReference type="ARBA" id="ARBA00022729"/>
    </source>
</evidence>
<comment type="caution">
    <text evidence="10">The sequence shown here is derived from an EMBL/GenBank/DDBJ whole genome shotgun (WGS) entry which is preliminary data.</text>
</comment>
<dbReference type="GO" id="GO:0005634">
    <property type="term" value="C:nucleus"/>
    <property type="evidence" value="ECO:0007669"/>
    <property type="project" value="TreeGrafter"/>
</dbReference>
<dbReference type="SMART" id="SM00476">
    <property type="entry name" value="DNaseIc"/>
    <property type="match status" value="1"/>
</dbReference>
<proteinExistence type="inferred from homology"/>
<dbReference type="Gene3D" id="3.60.10.10">
    <property type="entry name" value="Endonuclease/exonuclease/phosphatase"/>
    <property type="match status" value="1"/>
</dbReference>
<keyword evidence="2" id="KW-0540">Nuclease</keyword>
<dbReference type="GO" id="GO:0004530">
    <property type="term" value="F:deoxyribonuclease I activity"/>
    <property type="evidence" value="ECO:0007669"/>
    <property type="project" value="TreeGrafter"/>
</dbReference>
<evidence type="ECO:0000256" key="6">
    <source>
        <dbReference type="ARBA" id="ARBA00023157"/>
    </source>
</evidence>
<evidence type="ECO:0000256" key="5">
    <source>
        <dbReference type="ARBA" id="ARBA00022801"/>
    </source>
</evidence>
<dbReference type="InterPro" id="IPR005135">
    <property type="entry name" value="Endo/exonuclease/phosphatase"/>
</dbReference>
<dbReference type="CDD" id="cd10282">
    <property type="entry name" value="DNase1"/>
    <property type="match status" value="1"/>
</dbReference>
<evidence type="ECO:0000313" key="10">
    <source>
        <dbReference type="EMBL" id="KAF4072314.1"/>
    </source>
</evidence>
<dbReference type="PANTHER" id="PTHR11371">
    <property type="entry name" value="DEOXYRIBONUCLEASE"/>
    <property type="match status" value="1"/>
</dbReference>
<dbReference type="Proteomes" id="UP000593565">
    <property type="component" value="Unassembled WGS sequence"/>
</dbReference>
<dbReference type="Pfam" id="PF03372">
    <property type="entry name" value="Exo_endo_phos"/>
    <property type="match status" value="1"/>
</dbReference>
<dbReference type="FunFam" id="3.60.10.10:FF:000007">
    <property type="entry name" value="Deoxyribonuclease"/>
    <property type="match status" value="1"/>
</dbReference>
<dbReference type="AlphaFoldDB" id="A0A7J5ZNS4"/>
<keyword evidence="5" id="KW-0378">Hydrolase</keyword>
<evidence type="ECO:0000256" key="8">
    <source>
        <dbReference type="PIRSR" id="PIRSR000988-2"/>
    </source>
</evidence>
<dbReference type="GO" id="GO:0003677">
    <property type="term" value="F:DNA binding"/>
    <property type="evidence" value="ECO:0007669"/>
    <property type="project" value="TreeGrafter"/>
</dbReference>
<dbReference type="PIRSF" id="PIRSF000988">
    <property type="entry name" value="DNase_I_euk"/>
    <property type="match status" value="1"/>
</dbReference>
<dbReference type="EMBL" id="JAAGNN010000025">
    <property type="protein sequence ID" value="KAF4072314.1"/>
    <property type="molecule type" value="Genomic_DNA"/>
</dbReference>